<keyword evidence="3" id="KW-0479">Metal-binding</keyword>
<evidence type="ECO:0000256" key="2">
    <source>
        <dbReference type="ARBA" id="ARBA00023239"/>
    </source>
</evidence>
<dbReference type="Proteomes" id="UP000585272">
    <property type="component" value="Unassembled WGS sequence"/>
</dbReference>
<feature type="binding site" evidence="3">
    <location>
        <position position="374"/>
    </location>
    <ligand>
        <name>CTP</name>
        <dbReference type="ChEBI" id="CHEBI:37563"/>
    </ligand>
</feature>
<keyword evidence="3" id="KW-0288">FMN</keyword>
<dbReference type="SUPFAM" id="SSF102645">
    <property type="entry name" value="CoaB-like"/>
    <property type="match status" value="1"/>
</dbReference>
<evidence type="ECO:0000313" key="8">
    <source>
        <dbReference type="Proteomes" id="UP000585272"/>
    </source>
</evidence>
<dbReference type="GO" id="GO:0004633">
    <property type="term" value="F:phosphopantothenoylcysteine decarboxylase activity"/>
    <property type="evidence" value="ECO:0007669"/>
    <property type="project" value="UniProtKB-UniRule"/>
</dbReference>
<evidence type="ECO:0000259" key="5">
    <source>
        <dbReference type="Pfam" id="PF02441"/>
    </source>
</evidence>
<evidence type="ECO:0000256" key="4">
    <source>
        <dbReference type="SAM" id="MobiDB-lite"/>
    </source>
</evidence>
<dbReference type="GO" id="GO:0046872">
    <property type="term" value="F:metal ion binding"/>
    <property type="evidence" value="ECO:0007669"/>
    <property type="project" value="UniProtKB-KW"/>
</dbReference>
<dbReference type="EMBL" id="JACHNU010000004">
    <property type="protein sequence ID" value="MBB4663394.1"/>
    <property type="molecule type" value="Genomic_DNA"/>
</dbReference>
<feature type="domain" description="DNA/pantothenate metabolism flavoprotein C-terminal" evidence="6">
    <location>
        <begin position="220"/>
        <end position="431"/>
    </location>
</feature>
<gene>
    <name evidence="3" type="primary">coaBC</name>
    <name evidence="7" type="ORF">BDZ31_002989</name>
</gene>
<keyword evidence="3" id="KW-0285">Flavoprotein</keyword>
<dbReference type="InterPro" id="IPR036551">
    <property type="entry name" value="Flavin_trans-like"/>
</dbReference>
<comment type="catalytic activity">
    <reaction evidence="3">
        <text>N-[(R)-4-phosphopantothenoyl]-L-cysteine + H(+) = (R)-4'-phosphopantetheine + CO2</text>
        <dbReference type="Rhea" id="RHEA:16793"/>
        <dbReference type="ChEBI" id="CHEBI:15378"/>
        <dbReference type="ChEBI" id="CHEBI:16526"/>
        <dbReference type="ChEBI" id="CHEBI:59458"/>
        <dbReference type="ChEBI" id="CHEBI:61723"/>
        <dbReference type="EC" id="4.1.1.36"/>
    </reaction>
</comment>
<dbReference type="InterPro" id="IPR003382">
    <property type="entry name" value="Flavoprotein"/>
</dbReference>
<feature type="region of interest" description="Disordered" evidence="4">
    <location>
        <begin position="196"/>
        <end position="216"/>
    </location>
</feature>
<dbReference type="InterPro" id="IPR035929">
    <property type="entry name" value="CoaB-like_sf"/>
</dbReference>
<dbReference type="InterPro" id="IPR007085">
    <property type="entry name" value="DNA/pantothenate-metab_flavo_C"/>
</dbReference>
<evidence type="ECO:0000313" key="7">
    <source>
        <dbReference type="EMBL" id="MBB4663394.1"/>
    </source>
</evidence>
<dbReference type="HAMAP" id="MF_02225">
    <property type="entry name" value="CoaBC"/>
    <property type="match status" value="1"/>
</dbReference>
<dbReference type="InterPro" id="IPR005252">
    <property type="entry name" value="CoaBC"/>
</dbReference>
<dbReference type="AlphaFoldDB" id="A0A840IH52"/>
<comment type="similarity">
    <text evidence="3">In the C-terminal section; belongs to the PPC synthetase family.</text>
</comment>
<dbReference type="GO" id="GO:0004632">
    <property type="term" value="F:phosphopantothenate--cysteine ligase activity"/>
    <property type="evidence" value="ECO:0007669"/>
    <property type="project" value="UniProtKB-UniRule"/>
</dbReference>
<feature type="binding site" evidence="3">
    <location>
        <position position="378"/>
    </location>
    <ligand>
        <name>CTP</name>
        <dbReference type="ChEBI" id="CHEBI:37563"/>
    </ligand>
</feature>
<dbReference type="Pfam" id="PF02441">
    <property type="entry name" value="Flavoprotein"/>
    <property type="match status" value="1"/>
</dbReference>
<keyword evidence="2 3" id="KW-0456">Lyase</keyword>
<evidence type="ECO:0000259" key="6">
    <source>
        <dbReference type="Pfam" id="PF04127"/>
    </source>
</evidence>
<dbReference type="PANTHER" id="PTHR14359">
    <property type="entry name" value="HOMO-OLIGOMERIC FLAVIN CONTAINING CYS DECARBOXYLASE FAMILY"/>
    <property type="match status" value="1"/>
</dbReference>
<dbReference type="GO" id="GO:0015941">
    <property type="term" value="P:pantothenate catabolic process"/>
    <property type="evidence" value="ECO:0007669"/>
    <property type="project" value="InterPro"/>
</dbReference>
<dbReference type="EC" id="6.3.2.5" evidence="3"/>
<feature type="binding site" evidence="3">
    <location>
        <position position="313"/>
    </location>
    <ligand>
        <name>CTP</name>
        <dbReference type="ChEBI" id="CHEBI:37563"/>
    </ligand>
</feature>
<proteinExistence type="inferred from homology"/>
<keyword evidence="3" id="KW-0511">Multifunctional enzyme</keyword>
<dbReference type="SUPFAM" id="SSF52507">
    <property type="entry name" value="Homo-oligomeric flavin-containing Cys decarboxylases, HFCD"/>
    <property type="match status" value="1"/>
</dbReference>
<keyword evidence="8" id="KW-1185">Reference proteome</keyword>
<dbReference type="UniPathway" id="UPA00241">
    <property type="reaction ID" value="UER00353"/>
</dbReference>
<comment type="caution">
    <text evidence="7">The sequence shown here is derived from an EMBL/GenBank/DDBJ whole genome shotgun (WGS) entry which is preliminary data.</text>
</comment>
<name>A0A840IH52_9ACTN</name>
<comment type="cofactor">
    <cofactor evidence="3">
        <name>FMN</name>
        <dbReference type="ChEBI" id="CHEBI:58210"/>
    </cofactor>
    <text evidence="3">Binds 1 FMN per subunit.</text>
</comment>
<feature type="domain" description="Flavoprotein" evidence="5">
    <location>
        <begin position="3"/>
        <end position="180"/>
    </location>
</feature>
<reference evidence="7 8" key="1">
    <citation type="submission" date="2020-08" db="EMBL/GenBank/DDBJ databases">
        <title>Genomic Encyclopedia of Archaeal and Bacterial Type Strains, Phase II (KMG-II): from individual species to whole genera.</title>
        <authorList>
            <person name="Goeker M."/>
        </authorList>
    </citation>
    <scope>NUCLEOTIDE SEQUENCE [LARGE SCALE GENOMIC DNA]</scope>
    <source>
        <strain evidence="7 8">DSM 23288</strain>
    </source>
</reference>
<dbReference type="GO" id="GO:0010181">
    <property type="term" value="F:FMN binding"/>
    <property type="evidence" value="ECO:0007669"/>
    <property type="project" value="UniProtKB-UniRule"/>
</dbReference>
<organism evidence="7 8">
    <name type="scientific">Conexibacter arvalis</name>
    <dbReference type="NCBI Taxonomy" id="912552"/>
    <lineage>
        <taxon>Bacteria</taxon>
        <taxon>Bacillati</taxon>
        <taxon>Actinomycetota</taxon>
        <taxon>Thermoleophilia</taxon>
        <taxon>Solirubrobacterales</taxon>
        <taxon>Conexibacteraceae</taxon>
        <taxon>Conexibacter</taxon>
    </lineage>
</organism>
<comment type="function">
    <text evidence="3">Catalyzes two sequential steps in the biosynthesis of coenzyme A. In the first step cysteine is conjugated to 4'-phosphopantothenate to form 4-phosphopantothenoylcysteine. In the second step the latter compound is decarboxylated to form 4'-phosphopantotheine.</text>
</comment>
<dbReference type="Gene3D" id="3.40.50.10300">
    <property type="entry name" value="CoaB-like"/>
    <property type="match status" value="1"/>
</dbReference>
<dbReference type="GO" id="GO:0015937">
    <property type="term" value="P:coenzyme A biosynthetic process"/>
    <property type="evidence" value="ECO:0007669"/>
    <property type="project" value="UniProtKB-UniRule"/>
</dbReference>
<evidence type="ECO:0000256" key="1">
    <source>
        <dbReference type="ARBA" id="ARBA00022793"/>
    </source>
</evidence>
<comment type="pathway">
    <text evidence="3">Cofactor biosynthesis; coenzyme A biosynthesis; CoA from (R)-pantothenate: step 3/5.</text>
</comment>
<dbReference type="PANTHER" id="PTHR14359:SF6">
    <property type="entry name" value="PHOSPHOPANTOTHENOYLCYSTEINE DECARBOXYLASE"/>
    <property type="match status" value="1"/>
</dbReference>
<comment type="pathway">
    <text evidence="3">Cofactor biosynthesis; coenzyme A biosynthesis; CoA from (R)-pantothenate: step 2/5.</text>
</comment>
<feature type="region of interest" description="Phosphopantothenoylcysteine decarboxylase" evidence="3">
    <location>
        <begin position="1"/>
        <end position="224"/>
    </location>
</feature>
<sequence>MARILLGVSGGIAAYKALELVRLATKAGHSVRVVQTPTSERFVGVASFEAITGAPVLRSEFEPDPARGAFPGDPQPEHEPISHLALVLNADLYLIAPASANTIAKLAHGLADNLLSSAALAARCPLLVAPAMNDAMYEHAATQANLATLRERGVRVIDPGVGSLASKGEHGVGRLAEPAELLAVCEEVLAGRTATAGAPAAGTDSAVRGPAAAPAPDRDLDGLRVLVTAGGTREPIDSVRYVGNRSSGRMGFALAERAARRGAEVTVLAANVALPRADGVAYRDVETAAELADACAAAFPACDVLLMAAAVADFRPVDPPDGKIKKDADAPDTIRLERTPDILGGLAERRTAAQTVVGFAAEHGDGALAYARGKRERKRLDAIVVNDISRPDIGFDARENEVTVVTAERELALPFAPKEEIADAILDEVVRLRARGGSDGASGPAAAGRAARV</sequence>
<keyword evidence="3" id="KW-0460">Magnesium</keyword>
<accession>A0A840IH52</accession>
<keyword evidence="3 7" id="KW-0436">Ligase</keyword>
<dbReference type="Gene3D" id="3.40.50.1950">
    <property type="entry name" value="Flavin prenyltransferase-like"/>
    <property type="match status" value="1"/>
</dbReference>
<dbReference type="Pfam" id="PF04127">
    <property type="entry name" value="DFP"/>
    <property type="match status" value="1"/>
</dbReference>
<comment type="cofactor">
    <cofactor evidence="3">
        <name>Mg(2+)</name>
        <dbReference type="ChEBI" id="CHEBI:18420"/>
    </cofactor>
</comment>
<dbReference type="RefSeq" id="WP_183343127.1">
    <property type="nucleotide sequence ID" value="NZ_JACHNU010000004.1"/>
</dbReference>
<dbReference type="GO" id="GO:0071513">
    <property type="term" value="C:phosphopantothenoylcysteine decarboxylase complex"/>
    <property type="evidence" value="ECO:0007669"/>
    <property type="project" value="TreeGrafter"/>
</dbReference>
<evidence type="ECO:0000256" key="3">
    <source>
        <dbReference type="HAMAP-Rule" id="MF_02225"/>
    </source>
</evidence>
<comment type="catalytic activity">
    <reaction evidence="3">
        <text>(R)-4'-phosphopantothenate + L-cysteine + CTP = N-[(R)-4-phosphopantothenoyl]-L-cysteine + CMP + diphosphate + H(+)</text>
        <dbReference type="Rhea" id="RHEA:19397"/>
        <dbReference type="ChEBI" id="CHEBI:10986"/>
        <dbReference type="ChEBI" id="CHEBI:15378"/>
        <dbReference type="ChEBI" id="CHEBI:33019"/>
        <dbReference type="ChEBI" id="CHEBI:35235"/>
        <dbReference type="ChEBI" id="CHEBI:37563"/>
        <dbReference type="ChEBI" id="CHEBI:59458"/>
        <dbReference type="ChEBI" id="CHEBI:60377"/>
        <dbReference type="EC" id="6.3.2.5"/>
    </reaction>
</comment>
<feature type="binding site" evidence="3">
    <location>
        <position position="359"/>
    </location>
    <ligand>
        <name>CTP</name>
        <dbReference type="ChEBI" id="CHEBI:37563"/>
    </ligand>
</feature>
<comment type="similarity">
    <text evidence="3">In the N-terminal section; belongs to the HFCD (homo-oligomeric flavin containing Cys decarboxylase) superfamily.</text>
</comment>
<feature type="binding site" evidence="3">
    <location>
        <begin position="340"/>
        <end position="343"/>
    </location>
    <ligand>
        <name>CTP</name>
        <dbReference type="ChEBI" id="CHEBI:37563"/>
    </ligand>
</feature>
<dbReference type="EC" id="4.1.1.36" evidence="3"/>
<keyword evidence="1 3" id="KW-0210">Decarboxylase</keyword>
<protein>
    <recommendedName>
        <fullName evidence="3">Coenzyme A biosynthesis bifunctional protein CoaBC</fullName>
    </recommendedName>
    <alternativeName>
        <fullName evidence="3">DNA/pantothenate metabolism flavoprotein</fullName>
    </alternativeName>
    <alternativeName>
        <fullName evidence="3">Phosphopantothenoylcysteine synthetase/decarboxylase</fullName>
        <shortName evidence="3">PPCS-PPCDC</shortName>
    </alternativeName>
    <domain>
        <recommendedName>
            <fullName evidence="3">Phosphopantothenoylcysteine decarboxylase</fullName>
            <shortName evidence="3">PPC decarboxylase</shortName>
            <shortName evidence="3">PPC-DC</shortName>
            <ecNumber evidence="3">4.1.1.36</ecNumber>
        </recommendedName>
        <alternativeName>
            <fullName evidence="3">CoaC</fullName>
        </alternativeName>
    </domain>
    <domain>
        <recommendedName>
            <fullName evidence="3">Phosphopantothenate--cysteine ligase</fullName>
            <ecNumber evidence="3">6.3.2.5</ecNumber>
        </recommendedName>
        <alternativeName>
            <fullName evidence="3">CoaB</fullName>
        </alternativeName>
        <alternativeName>
            <fullName evidence="3">Phosphopantothenoylcysteine synthetase</fullName>
            <shortName evidence="3">PPC synthetase</shortName>
            <shortName evidence="3">PPC-S</shortName>
        </alternativeName>
    </domain>
</protein>
<comment type="caution">
    <text evidence="3">Lacks conserved residue(s) required for the propagation of feature annotation.</text>
</comment>
<feature type="binding site" evidence="3">
    <location>
        <position position="323"/>
    </location>
    <ligand>
        <name>CTP</name>
        <dbReference type="ChEBI" id="CHEBI:37563"/>
    </ligand>
</feature>
<feature type="region of interest" description="Phosphopantothenate--cysteine ligase" evidence="3">
    <location>
        <begin position="225"/>
        <end position="453"/>
    </location>
</feature>